<reference evidence="2" key="1">
    <citation type="submission" date="2020-05" db="EMBL/GenBank/DDBJ databases">
        <title>Mycena genomes resolve the evolution of fungal bioluminescence.</title>
        <authorList>
            <person name="Tsai I.J."/>
        </authorList>
    </citation>
    <scope>NUCLEOTIDE SEQUENCE</scope>
    <source>
        <strain evidence="2">110903Hualien_Pintung</strain>
    </source>
</reference>
<proteinExistence type="predicted"/>
<dbReference type="EMBL" id="JACAZE010000002">
    <property type="protein sequence ID" value="KAF7320834.1"/>
    <property type="molecule type" value="Genomic_DNA"/>
</dbReference>
<comment type="caution">
    <text evidence="2">The sequence shown here is derived from an EMBL/GenBank/DDBJ whole genome shotgun (WGS) entry which is preliminary data.</text>
</comment>
<keyword evidence="3" id="KW-1185">Reference proteome</keyword>
<feature type="compositionally biased region" description="Low complexity" evidence="1">
    <location>
        <begin position="134"/>
        <end position="148"/>
    </location>
</feature>
<feature type="region of interest" description="Disordered" evidence="1">
    <location>
        <begin position="128"/>
        <end position="246"/>
    </location>
</feature>
<sequence>MLLILTEFRRNLAEIFLTENVAIITKAHLAVATSICFFLTRTTMSALAPAPTLAPVPASIDDVPAKRVNNLLKHEAAIVAAYLGMSKGDLGKKNRNDLHYFIAKKLKEPTHAGDPKLVKFVAHRAAPTPKMNSADKAAADKAANAAAQDGKDEGTPAHRKLVQSKVKTDPVGQTRPLVSTKASKAVSASNEDETSSLSELSGSEDNLMSKSAEKALANDEEGKKADAAANTDQEEHEDKATQLQNESVGDYLRQAAGPGAKLDTSPGDAFLCAACHELTLVSLQFFFVSKVWLLSRSSLLLLRRCAAASRSTTGPGGTYLGSWKQIIGCGLASKSPEKGSEHIKVKIQTADADFVPIGSLAALMKGEFNDALGYSEVDMCELQKTGVGLAAEIICERKKELAAYEVVAPLDLIRARKSKVASSGAPGDDLSNPSTVQVSEEEDKNFREFLRTKVFGRDTPLRQAWLGSGANAGAVQCACRRYHNL</sequence>
<protein>
    <submittedName>
        <fullName evidence="2">Uncharacterized protein</fullName>
    </submittedName>
</protein>
<evidence type="ECO:0000313" key="3">
    <source>
        <dbReference type="Proteomes" id="UP000613580"/>
    </source>
</evidence>
<evidence type="ECO:0000313" key="2">
    <source>
        <dbReference type="EMBL" id="KAF7320834.1"/>
    </source>
</evidence>
<feature type="compositionally biased region" description="Low complexity" evidence="1">
    <location>
        <begin position="178"/>
        <end position="206"/>
    </location>
</feature>
<gene>
    <name evidence="2" type="ORF">HMN09_00169900</name>
</gene>
<accession>A0A8H6WJF5</accession>
<feature type="region of interest" description="Disordered" evidence="1">
    <location>
        <begin position="421"/>
        <end position="442"/>
    </location>
</feature>
<feature type="compositionally biased region" description="Basic and acidic residues" evidence="1">
    <location>
        <begin position="211"/>
        <end position="226"/>
    </location>
</feature>
<organism evidence="2 3">
    <name type="scientific">Mycena chlorophos</name>
    <name type="common">Agaric fungus</name>
    <name type="synonym">Agaricus chlorophos</name>
    <dbReference type="NCBI Taxonomy" id="658473"/>
    <lineage>
        <taxon>Eukaryota</taxon>
        <taxon>Fungi</taxon>
        <taxon>Dikarya</taxon>
        <taxon>Basidiomycota</taxon>
        <taxon>Agaricomycotina</taxon>
        <taxon>Agaricomycetes</taxon>
        <taxon>Agaricomycetidae</taxon>
        <taxon>Agaricales</taxon>
        <taxon>Marasmiineae</taxon>
        <taxon>Mycenaceae</taxon>
        <taxon>Mycena</taxon>
    </lineage>
</organism>
<evidence type="ECO:0000256" key="1">
    <source>
        <dbReference type="SAM" id="MobiDB-lite"/>
    </source>
</evidence>
<dbReference type="Proteomes" id="UP000613580">
    <property type="component" value="Unassembled WGS sequence"/>
</dbReference>
<name>A0A8H6WJF5_MYCCL</name>
<dbReference type="AlphaFoldDB" id="A0A8H6WJF5"/>